<feature type="domain" description="Arm-like repeat" evidence="2">
    <location>
        <begin position="183"/>
        <end position="522"/>
    </location>
</feature>
<evidence type="ECO:0000259" key="2">
    <source>
        <dbReference type="Pfam" id="PF23948"/>
    </source>
</evidence>
<dbReference type="AlphaFoldDB" id="A0A9P6MKU7"/>
<dbReference type="Pfam" id="PF23948">
    <property type="entry name" value="ARM_5"/>
    <property type="match status" value="1"/>
</dbReference>
<reference evidence="3" key="1">
    <citation type="journal article" date="2020" name="Fungal Divers.">
        <title>Resolving the Mortierellaceae phylogeny through synthesis of multi-gene phylogenetics and phylogenomics.</title>
        <authorList>
            <person name="Vandepol N."/>
            <person name="Liber J."/>
            <person name="Desiro A."/>
            <person name="Na H."/>
            <person name="Kennedy M."/>
            <person name="Barry K."/>
            <person name="Grigoriev I.V."/>
            <person name="Miller A.N."/>
            <person name="O'Donnell K."/>
            <person name="Stajich J.E."/>
            <person name="Bonito G."/>
        </authorList>
    </citation>
    <scope>NUCLEOTIDE SEQUENCE</scope>
    <source>
        <strain evidence="3">NRRL 2769</strain>
    </source>
</reference>
<dbReference type="EMBL" id="JAAAID010002589">
    <property type="protein sequence ID" value="KAG0006573.1"/>
    <property type="molecule type" value="Genomic_DNA"/>
</dbReference>
<dbReference type="Gene3D" id="3.40.50.300">
    <property type="entry name" value="P-loop containing nucleotide triphosphate hydrolases"/>
    <property type="match status" value="1"/>
</dbReference>
<feature type="compositionally biased region" description="Basic and acidic residues" evidence="1">
    <location>
        <begin position="993"/>
        <end position="1004"/>
    </location>
</feature>
<dbReference type="SUPFAM" id="SSF52540">
    <property type="entry name" value="P-loop containing nucleoside triphosphate hydrolases"/>
    <property type="match status" value="1"/>
</dbReference>
<dbReference type="PROSITE" id="PS00675">
    <property type="entry name" value="SIGMA54_INTERACT_1"/>
    <property type="match status" value="1"/>
</dbReference>
<organism evidence="3 4">
    <name type="scientific">Entomortierella chlamydospora</name>
    <dbReference type="NCBI Taxonomy" id="101097"/>
    <lineage>
        <taxon>Eukaryota</taxon>
        <taxon>Fungi</taxon>
        <taxon>Fungi incertae sedis</taxon>
        <taxon>Mucoromycota</taxon>
        <taxon>Mortierellomycotina</taxon>
        <taxon>Mortierellomycetes</taxon>
        <taxon>Mortierellales</taxon>
        <taxon>Mortierellaceae</taxon>
        <taxon>Entomortierella</taxon>
    </lineage>
</organism>
<dbReference type="Proteomes" id="UP000703661">
    <property type="component" value="Unassembled WGS sequence"/>
</dbReference>
<sequence length="1160" mass="131395">MNFVGRFSLDEPIIDDSGQDLIPDRNISPNLSVVPQQDATASQKDTAAHRQDTAAFQENTATLVETSSLSSLSMLSPESLQQTTITNFFSISHTRSEVTLVQQPSEVIFPSNVAPPFFRIKLPEPNKRVSSTTQLAFACHILLSRKTSLPSPMPDSPSTVEDDIEVAGLKGADRLWMDAILKDPIEQDHLRWLAAQVVIQFLELNHKDAKSIAEVTLLGSILDRQDYRGVLSSLIKQLEEPLLDLELLVGLVYFLRLDYLIDDDLLRILRVLRRRLKETHMQLGDSKKPASEHIYLLAIAISRVLDTMVEGNVKGLNRTEEHRPLLDILAGLKDSPDIYLKHQATYAWQALQYIGDDESPLKMTLRIGGGLVMAGLGVASAFKLDINGLFNGLSELGDVAGQVLDATKAVIESTQAARDAGEGVMDSVLKGFRAGDKRAWYPALQGARAFIRGGQLAEFKRVIYEAPCRREQEFQWGVCQLLGEMAMDPIWDMEVRQQAVYLLEDLHRSDSGWTKDLGVRVAIRSILFRIFRNAEEIIQVHVNSLPQDSRQGCGDNSAETYPLITRLPVPESSLLLDKVLKIPSLEYDLYRVMTQRLKEYQQAIYIPPHAKANPEASNDKHFPLMDKIMEFLESDRQVFLILGDSGSGKSTFSRHLYYVLTKEYVLTKNCKQDKPIPIFIYLPALRNPETELVSEHLRTLNFTDDDIRELKRDRKFIIICDSYDETRLSVNLYVTNRLNQLGQWNAKMIISCRSNQVPPDYPDYFQPKPVDRYSPPTPHLFQEAVIIPFSSNQIEDYVKQFAQDEEAHTLFHNRLIWSAEEYMRKLEMIPDLMSFVENPFLLNLSLMSLPDVSKDDLDSSTVKITKSKLIRIFVERWIKVNIERLMFMNHSEAVKAKLDELVKIGFRQSAIRFLENLATAIYKEQAGRPIVEYVHSDDKETWKAKFFGPDEKITLLRQSSPLTCKGNQHSFIHHSLFEYFLSSQMSKLISPTNRRENGQHEHTPRISQTNNQQVYLSQERLTPNDQREQDNSPSPSANTYDDTVLDAESDGSVPSDDEFEDALEFISSDSSERITQFAPTSKPAIPKSTSWLHHAAASTIGAAVVSVRTVVVGAEALATGGFIKVDGIWKRTIQVLTTRKAHVDKICPIAKTSYVYYDDE</sequence>
<name>A0A9P6MKU7_9FUNG</name>
<feature type="region of interest" description="Disordered" evidence="1">
    <location>
        <begin position="990"/>
        <end position="1057"/>
    </location>
</feature>
<feature type="non-terminal residue" evidence="3">
    <location>
        <position position="1160"/>
    </location>
</feature>
<feature type="compositionally biased region" description="Polar residues" evidence="1">
    <location>
        <begin position="1031"/>
        <end position="1041"/>
    </location>
</feature>
<dbReference type="InterPro" id="IPR027417">
    <property type="entry name" value="P-loop_NTPase"/>
</dbReference>
<comment type="caution">
    <text evidence="3">The sequence shown here is derived from an EMBL/GenBank/DDBJ whole genome shotgun (WGS) entry which is preliminary data.</text>
</comment>
<evidence type="ECO:0000313" key="3">
    <source>
        <dbReference type="EMBL" id="KAG0006573.1"/>
    </source>
</evidence>
<evidence type="ECO:0000256" key="1">
    <source>
        <dbReference type="SAM" id="MobiDB-lite"/>
    </source>
</evidence>
<feature type="compositionally biased region" description="Polar residues" evidence="1">
    <location>
        <begin position="1005"/>
        <end position="1024"/>
    </location>
</feature>
<gene>
    <name evidence="3" type="ORF">BGZ80_005216</name>
</gene>
<accession>A0A9P6MKU7</accession>
<dbReference type="InterPro" id="IPR056251">
    <property type="entry name" value="Arm_rpt_dom"/>
</dbReference>
<keyword evidence="4" id="KW-1185">Reference proteome</keyword>
<evidence type="ECO:0000313" key="4">
    <source>
        <dbReference type="Proteomes" id="UP000703661"/>
    </source>
</evidence>
<protein>
    <recommendedName>
        <fullName evidence="2">Arm-like repeat domain-containing protein</fullName>
    </recommendedName>
</protein>
<proteinExistence type="predicted"/>
<feature type="compositionally biased region" description="Acidic residues" evidence="1">
    <location>
        <begin position="1043"/>
        <end position="1057"/>
    </location>
</feature>
<dbReference type="InterPro" id="IPR025662">
    <property type="entry name" value="Sigma_54_int_dom_ATP-bd_1"/>
</dbReference>